<dbReference type="Pfam" id="PF05977">
    <property type="entry name" value="MFS_3"/>
    <property type="match status" value="1"/>
</dbReference>
<keyword evidence="2" id="KW-0813">Transport</keyword>
<dbReference type="RefSeq" id="WP_377335776.1">
    <property type="nucleotide sequence ID" value="NZ_JBHLUE010000002.1"/>
</dbReference>
<keyword evidence="6 8" id="KW-0472">Membrane</keyword>
<feature type="transmembrane region" description="Helical" evidence="8">
    <location>
        <begin position="313"/>
        <end position="334"/>
    </location>
</feature>
<feature type="transmembrane region" description="Helical" evidence="8">
    <location>
        <begin position="355"/>
        <end position="375"/>
    </location>
</feature>
<dbReference type="PANTHER" id="PTHR23513:SF6">
    <property type="entry name" value="MAJOR FACILITATOR SUPERFAMILY ASSOCIATED DOMAIN-CONTAINING PROTEIN"/>
    <property type="match status" value="1"/>
</dbReference>
<evidence type="ECO:0000256" key="2">
    <source>
        <dbReference type="ARBA" id="ARBA00022448"/>
    </source>
</evidence>
<comment type="subcellular location">
    <subcellularLocation>
        <location evidence="1">Cell membrane</location>
        <topology evidence="1">Multi-pass membrane protein</topology>
    </subcellularLocation>
</comment>
<keyword evidence="3" id="KW-1003">Cell membrane</keyword>
<reference evidence="9 10" key="1">
    <citation type="submission" date="2024-09" db="EMBL/GenBank/DDBJ databases">
        <authorList>
            <person name="Sun Q."/>
            <person name="Mori K."/>
        </authorList>
    </citation>
    <scope>NUCLEOTIDE SEQUENCE [LARGE SCALE GENOMIC DNA]</scope>
    <source>
        <strain evidence="9 10">TBRC 2205</strain>
    </source>
</reference>
<feature type="transmembrane region" description="Helical" evidence="8">
    <location>
        <begin position="109"/>
        <end position="131"/>
    </location>
</feature>
<proteinExistence type="predicted"/>
<evidence type="ECO:0000256" key="4">
    <source>
        <dbReference type="ARBA" id="ARBA00022692"/>
    </source>
</evidence>
<accession>A0ABV6NRF5</accession>
<feature type="transmembrane region" description="Helical" evidence="8">
    <location>
        <begin position="255"/>
        <end position="276"/>
    </location>
</feature>
<dbReference type="Gene3D" id="1.20.1250.20">
    <property type="entry name" value="MFS general substrate transporter like domains"/>
    <property type="match status" value="1"/>
</dbReference>
<protein>
    <submittedName>
        <fullName evidence="9">MFS transporter</fullName>
    </submittedName>
</protein>
<feature type="transmembrane region" description="Helical" evidence="8">
    <location>
        <begin position="50"/>
        <end position="69"/>
    </location>
</feature>
<dbReference type="EMBL" id="JBHLUE010000002">
    <property type="protein sequence ID" value="MFC0563352.1"/>
    <property type="molecule type" value="Genomic_DNA"/>
</dbReference>
<dbReference type="InterPro" id="IPR036259">
    <property type="entry name" value="MFS_trans_sf"/>
</dbReference>
<feature type="transmembrane region" description="Helical" evidence="8">
    <location>
        <begin position="81"/>
        <end position="103"/>
    </location>
</feature>
<feature type="region of interest" description="Disordered" evidence="7">
    <location>
        <begin position="407"/>
        <end position="450"/>
    </location>
</feature>
<evidence type="ECO:0000256" key="6">
    <source>
        <dbReference type="ARBA" id="ARBA00023136"/>
    </source>
</evidence>
<organism evidence="9 10">
    <name type="scientific">Plantactinospora siamensis</name>
    <dbReference type="NCBI Taxonomy" id="555372"/>
    <lineage>
        <taxon>Bacteria</taxon>
        <taxon>Bacillati</taxon>
        <taxon>Actinomycetota</taxon>
        <taxon>Actinomycetes</taxon>
        <taxon>Micromonosporales</taxon>
        <taxon>Micromonosporaceae</taxon>
        <taxon>Plantactinospora</taxon>
    </lineage>
</organism>
<sequence>MVTGRRSILARHRDFRWFWAGHTASVLGSQVSAVALPLVAALTLGAGASGVAAVATAGYLPNVVLTLLVGRWLEARRRRRVMVAADLIRAVAMAAVPLGYLLGLLSLPVLVGLALLIGAATVVFDIGSFAYTVSLVDRPDLPAANRATQGSSTAAQVAGPGLAGGLVQLAGPVGALVVDAVSYLLSALGVASARSPERPPAPPAAGAGILTGLRQVAANPVLRALTIHAATYNGAAQILVVNLIVYAVTDRHLAPGLYGLALSAAGAGAFLGTMLAPGLAGRLGYGRAFASALCLSCGTPLAIAALPGSGPTLAAGLAAVQLVSGAGLGVANVLSVTLRQVVAPEGALARTNAGYRLCTFGTLPLGGALGGLLGHAVGSRAAVAVGAAGLALSALPMMTRRIRTVARPEDAAPAPASRPAAPATRPAGPAAASASASWSAGPGEGRRRPG</sequence>
<keyword evidence="4 8" id="KW-0812">Transmembrane</keyword>
<dbReference type="InterPro" id="IPR010290">
    <property type="entry name" value="TM_effector"/>
</dbReference>
<evidence type="ECO:0000256" key="3">
    <source>
        <dbReference type="ARBA" id="ARBA00022475"/>
    </source>
</evidence>
<dbReference type="PANTHER" id="PTHR23513">
    <property type="entry name" value="INTEGRAL MEMBRANE EFFLUX PROTEIN-RELATED"/>
    <property type="match status" value="1"/>
</dbReference>
<gene>
    <name evidence="9" type="ORF">ACFFHU_04120</name>
</gene>
<dbReference type="SUPFAM" id="SSF103473">
    <property type="entry name" value="MFS general substrate transporter"/>
    <property type="match status" value="1"/>
</dbReference>
<feature type="transmembrane region" description="Helical" evidence="8">
    <location>
        <begin position="381"/>
        <end position="398"/>
    </location>
</feature>
<dbReference type="Proteomes" id="UP001589894">
    <property type="component" value="Unassembled WGS sequence"/>
</dbReference>
<keyword evidence="10" id="KW-1185">Reference proteome</keyword>
<evidence type="ECO:0000256" key="1">
    <source>
        <dbReference type="ARBA" id="ARBA00004651"/>
    </source>
</evidence>
<evidence type="ECO:0000256" key="7">
    <source>
        <dbReference type="SAM" id="MobiDB-lite"/>
    </source>
</evidence>
<evidence type="ECO:0000256" key="5">
    <source>
        <dbReference type="ARBA" id="ARBA00022989"/>
    </source>
</evidence>
<feature type="transmembrane region" description="Helical" evidence="8">
    <location>
        <begin position="21"/>
        <end position="44"/>
    </location>
</feature>
<feature type="transmembrane region" description="Helical" evidence="8">
    <location>
        <begin position="230"/>
        <end position="249"/>
    </location>
</feature>
<feature type="transmembrane region" description="Helical" evidence="8">
    <location>
        <begin position="288"/>
        <end position="307"/>
    </location>
</feature>
<name>A0ABV6NRF5_9ACTN</name>
<keyword evidence="5 8" id="KW-1133">Transmembrane helix</keyword>
<feature type="compositionally biased region" description="Low complexity" evidence="7">
    <location>
        <begin position="411"/>
        <end position="441"/>
    </location>
</feature>
<dbReference type="CDD" id="cd06173">
    <property type="entry name" value="MFS_MefA_like"/>
    <property type="match status" value="1"/>
</dbReference>
<comment type="caution">
    <text evidence="9">The sequence shown here is derived from an EMBL/GenBank/DDBJ whole genome shotgun (WGS) entry which is preliminary data.</text>
</comment>
<evidence type="ECO:0000256" key="8">
    <source>
        <dbReference type="SAM" id="Phobius"/>
    </source>
</evidence>
<evidence type="ECO:0000313" key="9">
    <source>
        <dbReference type="EMBL" id="MFC0563352.1"/>
    </source>
</evidence>
<evidence type="ECO:0000313" key="10">
    <source>
        <dbReference type="Proteomes" id="UP001589894"/>
    </source>
</evidence>